<evidence type="ECO:0000256" key="1">
    <source>
        <dbReference type="SAM" id="Phobius"/>
    </source>
</evidence>
<keyword evidence="1" id="KW-1133">Transmembrane helix</keyword>
<organism evidence="2 3">
    <name type="scientific">Portunus trituberculatus</name>
    <name type="common">Swimming crab</name>
    <name type="synonym">Neptunus trituberculatus</name>
    <dbReference type="NCBI Taxonomy" id="210409"/>
    <lineage>
        <taxon>Eukaryota</taxon>
        <taxon>Metazoa</taxon>
        <taxon>Ecdysozoa</taxon>
        <taxon>Arthropoda</taxon>
        <taxon>Crustacea</taxon>
        <taxon>Multicrustacea</taxon>
        <taxon>Malacostraca</taxon>
        <taxon>Eumalacostraca</taxon>
        <taxon>Eucarida</taxon>
        <taxon>Decapoda</taxon>
        <taxon>Pleocyemata</taxon>
        <taxon>Brachyura</taxon>
        <taxon>Eubrachyura</taxon>
        <taxon>Portunoidea</taxon>
        <taxon>Portunidae</taxon>
        <taxon>Portuninae</taxon>
        <taxon>Portunus</taxon>
    </lineage>
</organism>
<keyword evidence="1" id="KW-0472">Membrane</keyword>
<dbReference type="Proteomes" id="UP000324222">
    <property type="component" value="Unassembled WGS sequence"/>
</dbReference>
<sequence length="261" mass="29309">MKPITCFSCPSTTHFLHSFVCHSTSLDKNRVKSFSHPAKGQTFWKLEYTHAQGLEVIKAYLAYFHGVRMAFMLVFYVMSMCLGSWHITTGYVRRGNVLSFICWCFLRGNIGPSTVPDLQKDSISAASVMSQLQTQTLMMKLVGIIFMTELCLFELCLSPVKSYMINYAQMDAGWHCLTQQYNITELSLLSPPGLHPKAAPPRHAACWSEEMLLTTPSEITGGAAAAGVNIRLCWAPRRGTLGAARDTPSREWTKTRAWLRQ</sequence>
<evidence type="ECO:0000313" key="3">
    <source>
        <dbReference type="Proteomes" id="UP000324222"/>
    </source>
</evidence>
<comment type="caution">
    <text evidence="2">The sequence shown here is derived from an EMBL/GenBank/DDBJ whole genome shotgun (WGS) entry which is preliminary data.</text>
</comment>
<dbReference type="AlphaFoldDB" id="A0A5B7DXD9"/>
<name>A0A5B7DXD9_PORTR</name>
<keyword evidence="3" id="KW-1185">Reference proteome</keyword>
<evidence type="ECO:0000313" key="2">
    <source>
        <dbReference type="EMBL" id="MPC25759.1"/>
    </source>
</evidence>
<feature type="transmembrane region" description="Helical" evidence="1">
    <location>
        <begin position="67"/>
        <end position="87"/>
    </location>
</feature>
<keyword evidence="1" id="KW-0812">Transmembrane</keyword>
<proteinExistence type="predicted"/>
<reference evidence="2 3" key="1">
    <citation type="submission" date="2019-05" db="EMBL/GenBank/DDBJ databases">
        <title>Another draft genome of Portunus trituberculatus and its Hox gene families provides insights of decapod evolution.</title>
        <authorList>
            <person name="Jeong J.-H."/>
            <person name="Song I."/>
            <person name="Kim S."/>
            <person name="Choi T."/>
            <person name="Kim D."/>
            <person name="Ryu S."/>
            <person name="Kim W."/>
        </authorList>
    </citation>
    <scope>NUCLEOTIDE SEQUENCE [LARGE SCALE GENOMIC DNA]</scope>
    <source>
        <tissue evidence="2">Muscle</tissue>
    </source>
</reference>
<gene>
    <name evidence="2" type="ORF">E2C01_018883</name>
</gene>
<dbReference type="EMBL" id="VSRR010001505">
    <property type="protein sequence ID" value="MPC25759.1"/>
    <property type="molecule type" value="Genomic_DNA"/>
</dbReference>
<accession>A0A5B7DXD9</accession>
<protein>
    <submittedName>
        <fullName evidence="2">Uncharacterized protein</fullName>
    </submittedName>
</protein>